<feature type="non-terminal residue" evidence="4">
    <location>
        <position position="220"/>
    </location>
</feature>
<dbReference type="SUPFAM" id="SSF53448">
    <property type="entry name" value="Nucleotide-diphospho-sugar transferases"/>
    <property type="match status" value="1"/>
</dbReference>
<keyword evidence="3" id="KW-0808">Transferase</keyword>
<gene>
    <name evidence="4" type="ORF">Q9L58_010788</name>
</gene>
<evidence type="ECO:0000256" key="1">
    <source>
        <dbReference type="ARBA" id="ARBA00006739"/>
    </source>
</evidence>
<evidence type="ECO:0000256" key="3">
    <source>
        <dbReference type="ARBA" id="ARBA00022679"/>
    </source>
</evidence>
<name>A0ABR3G354_9PEZI</name>
<keyword evidence="2" id="KW-0328">Glycosyltransferase</keyword>
<proteinExistence type="inferred from homology"/>
<dbReference type="Gene3D" id="3.90.550.10">
    <property type="entry name" value="Spore Coat Polysaccharide Biosynthesis Protein SpsA, Chain A"/>
    <property type="match status" value="1"/>
</dbReference>
<dbReference type="PANTHER" id="PTHR43179">
    <property type="entry name" value="RHAMNOSYLTRANSFERASE WBBL"/>
    <property type="match status" value="1"/>
</dbReference>
<evidence type="ECO:0000313" key="4">
    <source>
        <dbReference type="EMBL" id="KAL0630365.1"/>
    </source>
</evidence>
<protein>
    <submittedName>
        <fullName evidence="4">Uncharacterized protein</fullName>
    </submittedName>
</protein>
<sequence>MSTNDSLGIFERWTLGEMELLHPGNDIEAMSAAGAGRPRRARFMEYVESQSTFSDLNCFLAPKNVDECDIYFVASGRNGGFGFACNVGMRLADQLSASGYWLLNNDCVVPPNTLEKLACALERNPKTAFGAVVRYYDQPDVVQAYGGGRLSRLTGKNALTAEFVPGKPLEYLYGASVAFSSQIRATVGDFDEKIFMYYEEIDFCIRLSEAGFSIDVVEAD</sequence>
<comment type="similarity">
    <text evidence="1">Belongs to the glycosyltransferase 2 family.</text>
</comment>
<reference evidence="4 5" key="1">
    <citation type="submission" date="2024-02" db="EMBL/GenBank/DDBJ databases">
        <title>Discinaceae phylogenomics.</title>
        <authorList>
            <person name="Dirks A.C."/>
            <person name="James T.Y."/>
        </authorList>
    </citation>
    <scope>NUCLEOTIDE SEQUENCE [LARGE SCALE GENOMIC DNA]</scope>
    <source>
        <strain evidence="4 5">ACD0624</strain>
    </source>
</reference>
<evidence type="ECO:0000313" key="5">
    <source>
        <dbReference type="Proteomes" id="UP001447188"/>
    </source>
</evidence>
<dbReference type="InterPro" id="IPR029044">
    <property type="entry name" value="Nucleotide-diphossugar_trans"/>
</dbReference>
<dbReference type="Proteomes" id="UP001447188">
    <property type="component" value="Unassembled WGS sequence"/>
</dbReference>
<accession>A0ABR3G354</accession>
<comment type="caution">
    <text evidence="4">The sequence shown here is derived from an EMBL/GenBank/DDBJ whole genome shotgun (WGS) entry which is preliminary data.</text>
</comment>
<dbReference type="EMBL" id="JBBBZM010000752">
    <property type="protein sequence ID" value="KAL0630365.1"/>
    <property type="molecule type" value="Genomic_DNA"/>
</dbReference>
<dbReference type="PANTHER" id="PTHR43179:SF12">
    <property type="entry name" value="GALACTOFURANOSYLTRANSFERASE GLFT2"/>
    <property type="match status" value="1"/>
</dbReference>
<evidence type="ECO:0000256" key="2">
    <source>
        <dbReference type="ARBA" id="ARBA00022676"/>
    </source>
</evidence>
<organism evidence="4 5">
    <name type="scientific">Discina gigas</name>
    <dbReference type="NCBI Taxonomy" id="1032678"/>
    <lineage>
        <taxon>Eukaryota</taxon>
        <taxon>Fungi</taxon>
        <taxon>Dikarya</taxon>
        <taxon>Ascomycota</taxon>
        <taxon>Pezizomycotina</taxon>
        <taxon>Pezizomycetes</taxon>
        <taxon>Pezizales</taxon>
        <taxon>Discinaceae</taxon>
        <taxon>Discina</taxon>
    </lineage>
</organism>
<keyword evidence="5" id="KW-1185">Reference proteome</keyword>